<comment type="caution">
    <text evidence="5">The sequence shown here is derived from an EMBL/GenBank/DDBJ whole genome shotgun (WGS) entry which is preliminary data.</text>
</comment>
<dbReference type="GO" id="GO:0008236">
    <property type="term" value="F:serine-type peptidase activity"/>
    <property type="evidence" value="ECO:0007669"/>
    <property type="project" value="UniProtKB-KW"/>
</dbReference>
<dbReference type="GO" id="GO:0006508">
    <property type="term" value="P:proteolysis"/>
    <property type="evidence" value="ECO:0007669"/>
    <property type="project" value="UniProtKB-KW"/>
</dbReference>
<keyword evidence="4" id="KW-0720">Serine protease</keyword>
<evidence type="ECO:0008006" key="7">
    <source>
        <dbReference type="Google" id="ProtNLM"/>
    </source>
</evidence>
<dbReference type="AlphaFoldDB" id="A0A1F7YCJ5"/>
<protein>
    <recommendedName>
        <fullName evidence="7">Peptidase</fullName>
    </recommendedName>
</protein>
<evidence type="ECO:0000256" key="3">
    <source>
        <dbReference type="ARBA" id="ARBA00022801"/>
    </source>
</evidence>
<gene>
    <name evidence="5" type="ORF">A2627_05090</name>
</gene>
<dbReference type="Pfam" id="PF03575">
    <property type="entry name" value="Peptidase_S51"/>
    <property type="match status" value="1"/>
</dbReference>
<dbReference type="InterPro" id="IPR029062">
    <property type="entry name" value="Class_I_gatase-like"/>
</dbReference>
<sequence>MAGILALVGSGEFTDEVIDIDEFILSKTKNPKVAILATAAGREKAYQKWVEDGISHFKKLKTFAAGIDIKNSEDTNNPHIEKELDKFNIYYFSGGDPGYLLDTTKDSFAWKTIIKNYQNGAAIIGCSAGAMIMGKKVWARVYDYLNKGIMLPWEPGHNLAHYGIIPHFGEVKKDFIEKKLEELLKNLPKDSQVIGIEENTAYIKINNKWLIKGRGKVHIPAFDLTQKHG</sequence>
<dbReference type="SUPFAM" id="SSF52317">
    <property type="entry name" value="Class I glutamine amidotransferase-like"/>
    <property type="match status" value="1"/>
</dbReference>
<dbReference type="PANTHER" id="PTHR20842:SF0">
    <property type="entry name" value="ALPHA-ASPARTYL DIPEPTIDASE"/>
    <property type="match status" value="1"/>
</dbReference>
<dbReference type="Proteomes" id="UP000178851">
    <property type="component" value="Unassembled WGS sequence"/>
</dbReference>
<keyword evidence="3" id="KW-0378">Hydrolase</keyword>
<dbReference type="EMBL" id="MGGI01000024">
    <property type="protein sequence ID" value="OGM25012.1"/>
    <property type="molecule type" value="Genomic_DNA"/>
</dbReference>
<dbReference type="CDD" id="cd03129">
    <property type="entry name" value="GAT1_Peptidase_E_like"/>
    <property type="match status" value="1"/>
</dbReference>
<evidence type="ECO:0000313" key="6">
    <source>
        <dbReference type="Proteomes" id="UP000178851"/>
    </source>
</evidence>
<evidence type="ECO:0000256" key="2">
    <source>
        <dbReference type="ARBA" id="ARBA00022670"/>
    </source>
</evidence>
<dbReference type="PANTHER" id="PTHR20842">
    <property type="entry name" value="PROTEASE S51 ALPHA-ASPARTYL DIPEPTIDASE"/>
    <property type="match status" value="1"/>
</dbReference>
<dbReference type="InterPro" id="IPR005320">
    <property type="entry name" value="Peptidase_S51"/>
</dbReference>
<comment type="similarity">
    <text evidence="1">Belongs to the peptidase S51 family.</text>
</comment>
<organism evidence="5 6">
    <name type="scientific">Candidatus Woesebacteria bacterium RIFCSPHIGHO2_01_FULL_39_28</name>
    <dbReference type="NCBI Taxonomy" id="1802496"/>
    <lineage>
        <taxon>Bacteria</taxon>
        <taxon>Candidatus Woeseibacteriota</taxon>
    </lineage>
</organism>
<dbReference type="Gene3D" id="3.40.50.880">
    <property type="match status" value="1"/>
</dbReference>
<name>A0A1F7YCJ5_9BACT</name>
<evidence type="ECO:0000313" key="5">
    <source>
        <dbReference type="EMBL" id="OGM25012.1"/>
    </source>
</evidence>
<proteinExistence type="inferred from homology"/>
<keyword evidence="2" id="KW-0645">Protease</keyword>
<evidence type="ECO:0000256" key="4">
    <source>
        <dbReference type="ARBA" id="ARBA00022825"/>
    </source>
</evidence>
<evidence type="ECO:0000256" key="1">
    <source>
        <dbReference type="ARBA" id="ARBA00006534"/>
    </source>
</evidence>
<accession>A0A1F7YCJ5</accession>
<reference evidence="5 6" key="1">
    <citation type="journal article" date="2016" name="Nat. Commun.">
        <title>Thousands of microbial genomes shed light on interconnected biogeochemical processes in an aquifer system.</title>
        <authorList>
            <person name="Anantharaman K."/>
            <person name="Brown C.T."/>
            <person name="Hug L.A."/>
            <person name="Sharon I."/>
            <person name="Castelle C.J."/>
            <person name="Probst A.J."/>
            <person name="Thomas B.C."/>
            <person name="Singh A."/>
            <person name="Wilkins M.J."/>
            <person name="Karaoz U."/>
            <person name="Brodie E.L."/>
            <person name="Williams K.H."/>
            <person name="Hubbard S.S."/>
            <person name="Banfield J.F."/>
        </authorList>
    </citation>
    <scope>NUCLEOTIDE SEQUENCE [LARGE SCALE GENOMIC DNA]</scope>
</reference>